<accession>A0A1B4PLR0</accession>
<proteinExistence type="predicted"/>
<organism evidence="1 2">
    <name type="scientific">Burkholderia cepacia</name>
    <name type="common">Pseudomonas cepacia</name>
    <dbReference type="NCBI Taxonomy" id="292"/>
    <lineage>
        <taxon>Bacteria</taxon>
        <taxon>Pseudomonadati</taxon>
        <taxon>Pseudomonadota</taxon>
        <taxon>Betaproteobacteria</taxon>
        <taxon>Burkholderiales</taxon>
        <taxon>Burkholderiaceae</taxon>
        <taxon>Burkholderia</taxon>
        <taxon>Burkholderia cepacia complex</taxon>
    </lineage>
</organism>
<evidence type="ECO:0000313" key="2">
    <source>
        <dbReference type="Proteomes" id="UP000094776"/>
    </source>
</evidence>
<gene>
    <name evidence="1" type="ORF">WT26_02165</name>
</gene>
<evidence type="ECO:0000313" key="1">
    <source>
        <dbReference type="EMBL" id="AOK14867.1"/>
    </source>
</evidence>
<sequence>MKTVCEVLGVSRANLAVKSKRPAEWDDRRKTPVLDDMPLVTELRELVADLPTYGYRRAWALLWRSRDALPSTGNQQ</sequence>
<dbReference type="Proteomes" id="UP000094776">
    <property type="component" value="Chromosome 3"/>
</dbReference>
<reference evidence="1 2" key="1">
    <citation type="submission" date="2015-12" db="EMBL/GenBank/DDBJ databases">
        <title>Diversity of Burkholderia near neighbor genomes.</title>
        <authorList>
            <person name="Sahl J."/>
            <person name="Wagner D."/>
            <person name="Keim P."/>
        </authorList>
    </citation>
    <scope>NUCLEOTIDE SEQUENCE [LARGE SCALE GENOMIC DNA]</scope>
    <source>
        <strain evidence="1 2">MSMB1184WGS</strain>
    </source>
</reference>
<protein>
    <recommendedName>
        <fullName evidence="3">Transposase</fullName>
    </recommendedName>
</protein>
<dbReference type="AlphaFoldDB" id="A0A1B4PLR0"/>
<name>A0A1B4PLR0_BURCE</name>
<dbReference type="EMBL" id="CP013442">
    <property type="protein sequence ID" value="AOK14867.1"/>
    <property type="molecule type" value="Genomic_DNA"/>
</dbReference>
<evidence type="ECO:0008006" key="3">
    <source>
        <dbReference type="Google" id="ProtNLM"/>
    </source>
</evidence>